<gene>
    <name evidence="6" type="ORF">Ciccas_004446</name>
</gene>
<dbReference type="Pfam" id="PF07064">
    <property type="entry name" value="RIC1"/>
    <property type="match status" value="1"/>
</dbReference>
<feature type="region of interest" description="Disordered" evidence="4">
    <location>
        <begin position="1143"/>
        <end position="1164"/>
    </location>
</feature>
<evidence type="ECO:0000313" key="7">
    <source>
        <dbReference type="Proteomes" id="UP001626550"/>
    </source>
</evidence>
<dbReference type="PANTHER" id="PTHR22746">
    <property type="entry name" value="RAB6A-GEF COMPLEX PARTNER PROTEIN 1"/>
    <property type="match status" value="1"/>
</dbReference>
<feature type="compositionally biased region" description="Basic and acidic residues" evidence="4">
    <location>
        <begin position="1150"/>
        <end position="1163"/>
    </location>
</feature>
<dbReference type="GO" id="GO:0016020">
    <property type="term" value="C:membrane"/>
    <property type="evidence" value="ECO:0007669"/>
    <property type="project" value="UniProtKB-SubCell"/>
</dbReference>
<dbReference type="SUPFAM" id="SSF69322">
    <property type="entry name" value="Tricorn protease domain 2"/>
    <property type="match status" value="1"/>
</dbReference>
<dbReference type="PANTHER" id="PTHR22746:SF10">
    <property type="entry name" value="GUANINE NUCLEOTIDE EXCHANGE FACTOR SUBUNIT RIC1"/>
    <property type="match status" value="1"/>
</dbReference>
<evidence type="ECO:0000313" key="6">
    <source>
        <dbReference type="EMBL" id="KAL3316901.1"/>
    </source>
</evidence>
<name>A0ABD2QDT2_9PLAT</name>
<evidence type="ECO:0000259" key="5">
    <source>
        <dbReference type="Pfam" id="PF07064"/>
    </source>
</evidence>
<keyword evidence="2" id="KW-0472">Membrane</keyword>
<dbReference type="InterPro" id="IPR040096">
    <property type="entry name" value="Ric1"/>
</dbReference>
<proteinExistence type="predicted"/>
<dbReference type="Proteomes" id="UP001626550">
    <property type="component" value="Unassembled WGS sequence"/>
</dbReference>
<dbReference type="EMBL" id="JBJKFK010000466">
    <property type="protein sequence ID" value="KAL3316901.1"/>
    <property type="molecule type" value="Genomic_DNA"/>
</dbReference>
<feature type="domain" description="RIC1 C-terminal alpha solenoid region" evidence="5">
    <location>
        <begin position="595"/>
        <end position="756"/>
    </location>
</feature>
<comment type="caution">
    <text evidence="6">The sequence shown here is derived from an EMBL/GenBank/DDBJ whole genome shotgun (WGS) entry which is preliminary data.</text>
</comment>
<feature type="region of interest" description="Disordered" evidence="4">
    <location>
        <begin position="769"/>
        <end position="816"/>
    </location>
</feature>
<feature type="compositionally biased region" description="Polar residues" evidence="4">
    <location>
        <begin position="769"/>
        <end position="796"/>
    </location>
</feature>
<accession>A0ABD2QDT2</accession>
<dbReference type="AlphaFoldDB" id="A0ABD2QDT2"/>
<evidence type="ECO:0000256" key="1">
    <source>
        <dbReference type="ARBA" id="ARBA00004370"/>
    </source>
</evidence>
<reference evidence="6 7" key="1">
    <citation type="submission" date="2024-11" db="EMBL/GenBank/DDBJ databases">
        <title>Adaptive evolution of stress response genes in parasites aligns with host niche diversity.</title>
        <authorList>
            <person name="Hahn C."/>
            <person name="Resl P."/>
        </authorList>
    </citation>
    <scope>NUCLEOTIDE SEQUENCE [LARGE SCALE GENOMIC DNA]</scope>
    <source>
        <strain evidence="6">EGGRZ-B1_66</strain>
        <tissue evidence="6">Body</tissue>
    </source>
</reference>
<keyword evidence="7" id="KW-1185">Reference proteome</keyword>
<comment type="subcellular location">
    <subcellularLocation>
        <location evidence="1">Membrane</location>
    </subcellularLocation>
</comment>
<sequence>MSEYKFTNETLRCLQINTDSHSAIHHICANYRFRCVALAARKEIDICILDDSTYSSLMITHSLSLPSKEYFESLSLLGNVEKMSWSPDGYCLAVIWENQGLALWSVSGSLIYCSLSSQIGPTFNPRFSNILWSENGHFLWTAMHCEEDGRDYFELVNFSLARSSVVSNPISDNHRHILLQTADSVIFGARWIMDTGENSLPNPDHSSSSRNSLRNLLTIPLMDTYILNNWPIKMCAVDFQGLRIVVAGQRGFMYYSLALRKWRLFGNLHQEKAIEVVNGLGWWGDFIYTTCYISDNTYPEIRFYSTREKLDDDFRSSLPLKNDIRPVLCDIVGANYFVLLTSDSFLNIYNLLVNTKKPDFVTIQPLKSVNLATTISYPNCVTRICFVSSSLSYNPSDAFPDNLLINYAGTLFNITSRYNNTSEEISVVGKQNLKHRHSSESSYSPSVLVPSPVASHVELFWTARETMVDSKSSGSMVGCAVWIYCGSLGGVLVWLPLVDKTGNPSQEPPVSHRTNRRIMLTCKLPSTSTSIIPFVILSESVIMVGVTNEFQSRALFEQSKKLKSATTESWQGDKLLPHIMFPYGSAVLAIEPLLHRLIKQLLKMNLDYYALQLAFSFKNWELFPQMLELLLHDVLEEEVTSKKPIPDPLLPQAASFVQEFPAALDVIAHCARKTEVEWWPLLFQAVGRSARDLFMDSLEADQLETASAYLIVLQTFENIRDSTSATLRLLETAVTQCKWKTARDLIRFLQAIDPSEFVEKCRSRTSSASSEWTCSRTPPSRRSLLNPSKQRITSPIQELDQPKSPPSAVPTETKLSDNHGPSIILLKVEQMMETIALRYLNERKLCQLSRLWANIGEFIEPREKASSTPLCNASSNHDLPVEIAEDLDPFVYWISKRNYESLLVNDWPETLVTLHKEFHWPAPCYVSNVPKPTSEWDSGSTKDNGSCEVIYSYSAKANSPVKSKLRAEASSDDALDGVSIATSRSDSSASTLVIVGHTEEQSLGKAGRGLRQQKRQLRFLFSQLLQADSIDVNFRLKGSCLDLACLLALMLLDRTGLLQVISLACTGSVPSTQNSSTKNAPPIVFNPMSRILNGLEQLKSWSSSQSMGYYAFLCSLQPRIDKTVDEILSKNLSRPMREILQSKGKSRILHKSDRNSRTSEVHPKNATFPFNEEMVEAITLAAKTSHIENVQKDERKNIFQGKTPGNIRNKWPNNLYDPQSSLAISSTSNREINNEDLFNSELETHTSTCQLM</sequence>
<evidence type="ECO:0000256" key="3">
    <source>
        <dbReference type="ARBA" id="ARBA00029879"/>
    </source>
</evidence>
<evidence type="ECO:0000256" key="2">
    <source>
        <dbReference type="ARBA" id="ARBA00023136"/>
    </source>
</evidence>
<dbReference type="Pfam" id="PF25440">
    <property type="entry name" value="Beta-prop_RIC1_2nd"/>
    <property type="match status" value="1"/>
</dbReference>
<dbReference type="InterPro" id="IPR009771">
    <property type="entry name" value="RIC1_C"/>
</dbReference>
<evidence type="ECO:0000256" key="4">
    <source>
        <dbReference type="SAM" id="MobiDB-lite"/>
    </source>
</evidence>
<protein>
    <recommendedName>
        <fullName evidence="3">Protein RIC1 homolog</fullName>
    </recommendedName>
</protein>
<organism evidence="6 7">
    <name type="scientific">Cichlidogyrus casuarinus</name>
    <dbReference type="NCBI Taxonomy" id="1844966"/>
    <lineage>
        <taxon>Eukaryota</taxon>
        <taxon>Metazoa</taxon>
        <taxon>Spiralia</taxon>
        <taxon>Lophotrochozoa</taxon>
        <taxon>Platyhelminthes</taxon>
        <taxon>Monogenea</taxon>
        <taxon>Monopisthocotylea</taxon>
        <taxon>Dactylogyridea</taxon>
        <taxon>Ancyrocephalidae</taxon>
        <taxon>Cichlidogyrus</taxon>
    </lineage>
</organism>